<dbReference type="GO" id="GO:0009279">
    <property type="term" value="C:cell outer membrane"/>
    <property type="evidence" value="ECO:0007669"/>
    <property type="project" value="TreeGrafter"/>
</dbReference>
<protein>
    <submittedName>
        <fullName evidence="3">OstA-like protein</fullName>
    </submittedName>
</protein>
<evidence type="ECO:0000256" key="1">
    <source>
        <dbReference type="ARBA" id="ARBA00022729"/>
    </source>
</evidence>
<dbReference type="AlphaFoldDB" id="A0A1T4S0H3"/>
<reference evidence="3 4" key="1">
    <citation type="submission" date="2017-02" db="EMBL/GenBank/DDBJ databases">
        <authorList>
            <person name="Peterson S.W."/>
        </authorList>
    </citation>
    <scope>NUCLEOTIDE SEQUENCE [LARGE SCALE GENOMIC DNA]</scope>
    <source>
        <strain evidence="3 4">ATCC 43324</strain>
    </source>
</reference>
<dbReference type="PANTHER" id="PTHR36504">
    <property type="entry name" value="LIPOPOLYSACCHARIDE EXPORT SYSTEM PROTEIN LPTA"/>
    <property type="match status" value="1"/>
</dbReference>
<dbReference type="Proteomes" id="UP000190065">
    <property type="component" value="Unassembled WGS sequence"/>
</dbReference>
<feature type="domain" description="Organic solvent tolerance-like N-terminal" evidence="2">
    <location>
        <begin position="40"/>
        <end position="197"/>
    </location>
</feature>
<dbReference type="Gene3D" id="2.60.450.10">
    <property type="entry name" value="Lipopolysaccharide (LPS) transport protein A like domain"/>
    <property type="match status" value="3"/>
</dbReference>
<dbReference type="InterPro" id="IPR052037">
    <property type="entry name" value="LPS_export_LptA"/>
</dbReference>
<sequence length="548" mass="63204">MMKNNRRSMILAMMLCLLWCLFPSIGLSDSVKKPTDKQADRVFLVHADELKFDQFGPIPDAQIVKGRVQFRHKGATLWCDSAYFYQQSNSVKAFGHVRYVQGKELSMTAERAAYDGMRQLLQARKNVVLRHGRQTLYTDSLDYDRFNEYAYFFEGGRLVDGKDRLVSDWGDYNTKTREATFWYNVKMHNGKSIVTTDELHYDTKTSLAHVVGPSKIVQEGSVVTTQDGYFNNKTDHTELFGRSTVSDKEKDITGDSLYYNKKTGLARGLGNVVYVDKRHKNQLLAHRLSYNEKTGYGFATGRALAKDYSQGDTLYLHADSMKVYTFHLNTDSVYREVHCFRHVKAYRSDVQAICDSLVMNSKDSCMTMYRDPIVWNANRQILGEVIKVYFQDSTIREAQVIHQALSVEQIPDKQHFNQLSSRQINTYFVEGKVRRMVAFGNVKTIFYPIDEKDSTLQGHLYMETDTLKMFLSADRKLEKMWTPKNTGVMYPMTQIPPTKLKLPEFAWFEQLRPTDAQDVFVWRGKAANAVLKAIPRRAAPLQQFKDTP</sequence>
<dbReference type="STRING" id="28136.SAMN02745202_02504"/>
<dbReference type="InterPro" id="IPR005653">
    <property type="entry name" value="OstA-like_N"/>
</dbReference>
<proteinExistence type="predicted"/>
<dbReference type="GO" id="GO:0030288">
    <property type="term" value="C:outer membrane-bounded periplasmic space"/>
    <property type="evidence" value="ECO:0007669"/>
    <property type="project" value="TreeGrafter"/>
</dbReference>
<dbReference type="GO" id="GO:0015920">
    <property type="term" value="P:lipopolysaccharide transport"/>
    <property type="evidence" value="ECO:0007669"/>
    <property type="project" value="TreeGrafter"/>
</dbReference>
<dbReference type="Pfam" id="PF13100">
    <property type="entry name" value="OstA_2"/>
    <property type="match status" value="1"/>
</dbReference>
<keyword evidence="1" id="KW-0732">Signal</keyword>
<dbReference type="eggNOG" id="COG1452">
    <property type="taxonomic scope" value="Bacteria"/>
</dbReference>
<dbReference type="PANTHER" id="PTHR36504:SF1">
    <property type="entry name" value="LIPOPOLYSACCHARIDE EXPORT SYSTEM PROTEIN LPTA"/>
    <property type="match status" value="1"/>
</dbReference>
<accession>A0A1T4S0H3</accession>
<evidence type="ECO:0000313" key="3">
    <source>
        <dbReference type="EMBL" id="SKA21301.1"/>
    </source>
</evidence>
<dbReference type="GO" id="GO:0017089">
    <property type="term" value="F:glycolipid transfer activity"/>
    <property type="evidence" value="ECO:0007669"/>
    <property type="project" value="TreeGrafter"/>
</dbReference>
<name>A0A1T4S0H3_9BACT</name>
<organism evidence="3 4">
    <name type="scientific">Segatella oulorum</name>
    <dbReference type="NCBI Taxonomy" id="28136"/>
    <lineage>
        <taxon>Bacteria</taxon>
        <taxon>Pseudomonadati</taxon>
        <taxon>Bacteroidota</taxon>
        <taxon>Bacteroidia</taxon>
        <taxon>Bacteroidales</taxon>
        <taxon>Prevotellaceae</taxon>
        <taxon>Segatella</taxon>
    </lineage>
</organism>
<dbReference type="RefSeq" id="WP_234984389.1">
    <property type="nucleotide sequence ID" value="NZ_FUXK01000044.1"/>
</dbReference>
<evidence type="ECO:0000259" key="2">
    <source>
        <dbReference type="Pfam" id="PF13100"/>
    </source>
</evidence>
<dbReference type="EMBL" id="FUXK01000044">
    <property type="protein sequence ID" value="SKA21301.1"/>
    <property type="molecule type" value="Genomic_DNA"/>
</dbReference>
<evidence type="ECO:0000313" key="4">
    <source>
        <dbReference type="Proteomes" id="UP000190065"/>
    </source>
</evidence>
<gene>
    <name evidence="3" type="ORF">SAMN02745202_02504</name>
</gene>